<dbReference type="EMBL" id="JAHYBX010000011">
    <property type="protein sequence ID" value="MCA1858165.1"/>
    <property type="molecule type" value="Genomic_DNA"/>
</dbReference>
<dbReference type="RefSeq" id="WP_225240321.1">
    <property type="nucleotide sequence ID" value="NZ_JAHYBX010000011.1"/>
</dbReference>
<feature type="chain" id="PRO_5046190211" description="DUF4189 domain-containing protein" evidence="1">
    <location>
        <begin position="20"/>
        <end position="149"/>
    </location>
</feature>
<evidence type="ECO:0000313" key="3">
    <source>
        <dbReference type="Proteomes" id="UP001198602"/>
    </source>
</evidence>
<dbReference type="Proteomes" id="UP001198602">
    <property type="component" value="Unassembled WGS sequence"/>
</dbReference>
<sequence>MRTLILILMLGCSACTLQARDSGFQAPVANPATAPVSTTATATAPGADGGDALARMRALIGTASCTASSQCRTVAVGAQACGGPQAYLPYSQARTDEKALLALAGQHRAEVKARLADGGMMSICRHLPDPGAVCISGSCQLGASSPAPR</sequence>
<gene>
    <name evidence="2" type="ORF">LE190_19845</name>
</gene>
<organism evidence="2 3">
    <name type="scientific">Massilia hydrophila</name>
    <dbReference type="NCBI Taxonomy" id="3044279"/>
    <lineage>
        <taxon>Bacteria</taxon>
        <taxon>Pseudomonadati</taxon>
        <taxon>Pseudomonadota</taxon>
        <taxon>Betaproteobacteria</taxon>
        <taxon>Burkholderiales</taxon>
        <taxon>Oxalobacteraceae</taxon>
        <taxon>Telluria group</taxon>
        <taxon>Massilia</taxon>
    </lineage>
</organism>
<comment type="caution">
    <text evidence="2">The sequence shown here is derived from an EMBL/GenBank/DDBJ whole genome shotgun (WGS) entry which is preliminary data.</text>
</comment>
<proteinExistence type="predicted"/>
<feature type="signal peptide" evidence="1">
    <location>
        <begin position="1"/>
        <end position="19"/>
    </location>
</feature>
<reference evidence="2 3" key="1">
    <citation type="submission" date="2021-07" db="EMBL/GenBank/DDBJ databases">
        <title>Characterization of Violacein-producing bacteria and related species.</title>
        <authorList>
            <person name="Wilson H.S."/>
            <person name="De Leon M.E."/>
        </authorList>
    </citation>
    <scope>NUCLEOTIDE SEQUENCE [LARGE SCALE GENOMIC DNA]</scope>
    <source>
        <strain evidence="2 3">HSC-2F05</strain>
    </source>
</reference>
<keyword evidence="1" id="KW-0732">Signal</keyword>
<name>A0ABS7YEN1_9BURK</name>
<evidence type="ECO:0000256" key="1">
    <source>
        <dbReference type="SAM" id="SignalP"/>
    </source>
</evidence>
<protein>
    <recommendedName>
        <fullName evidence="4">DUF4189 domain-containing protein</fullName>
    </recommendedName>
</protein>
<accession>A0ABS7YEN1</accession>
<keyword evidence="3" id="KW-1185">Reference proteome</keyword>
<evidence type="ECO:0008006" key="4">
    <source>
        <dbReference type="Google" id="ProtNLM"/>
    </source>
</evidence>
<evidence type="ECO:0000313" key="2">
    <source>
        <dbReference type="EMBL" id="MCA1858165.1"/>
    </source>
</evidence>